<evidence type="ECO:0000313" key="19">
    <source>
        <dbReference type="Proteomes" id="UP000076738"/>
    </source>
</evidence>
<evidence type="ECO:0000256" key="10">
    <source>
        <dbReference type="ARBA" id="ARBA00022827"/>
    </source>
</evidence>
<dbReference type="CDD" id="cd06206">
    <property type="entry name" value="bifunctional_CYPOR"/>
    <property type="match status" value="1"/>
</dbReference>
<comment type="cofactor">
    <cofactor evidence="2">
        <name>heme</name>
        <dbReference type="ChEBI" id="CHEBI:30413"/>
    </cofactor>
</comment>
<dbReference type="InterPro" id="IPR001433">
    <property type="entry name" value="OxRdtase_FAD/NAD-bd"/>
</dbReference>
<evidence type="ECO:0000256" key="1">
    <source>
        <dbReference type="ARBA" id="ARBA00001917"/>
    </source>
</evidence>
<dbReference type="SUPFAM" id="SSF48264">
    <property type="entry name" value="Cytochrome P450"/>
    <property type="match status" value="1"/>
</dbReference>
<evidence type="ECO:0000256" key="7">
    <source>
        <dbReference type="ARBA" id="ARBA00022630"/>
    </source>
</evidence>
<sequence length="1051" mass="116537">MTTKPIPSPPALPLLGHVGTGAIDPTKPSVSFRLLREKYGRIYKLNLVGQMLVPCSSQRIVNELCDESRFHKQVHNGPLDHVRNGAGDALFTAYDGEENWGIAHRILMPAFGPSQILGMFADMLDINSQLLLKWQRFGPDVAFDPTEDFTRLAFDTIALCVMGYRFNSFYYQDMPPFIGAMARFLTESGIRFQRPKFIQSWMTNTNMRYEADIKLMVDVCDQVASDPGKKDLLSLMLDGKDSTTGRGLSDENIRYQLITFLIAGHETTSGLLSFTLYHLLSNPSAYAKLQEEIDTVHGTDAITVQHVAKLEYTAAVLRESLRLNPPAGGMALCSRKDTEILGGEYEVHKHWNLLIDIYGLYRDPEVWGDDAEAFRPERMLKDKFDALPPNSWKPFGNESLMMLATLFQRFDIRFDDPSYQLEIKQTLTTKPTGFKIHAIPRQGARSIIGAGLPRVDVPIATNGPAAALANGVATSKGTPLHVFFGSNSGSCEGFGQQLVSDAPTYGFAATLAALDSLEDPTKILRDGPVVIITASYEGQPPDNAVHFVQSIINMSPDSRPMQGLKFAVFGAGNHDWARTYQRIPKLVDALLEELGAERLVPLGEGDAGAADLFDSFDVWEKNLWPALGKAFSTTAPTADTAADAEDDLVVTITGIARNSRLRQPDLDQGRCIENRVLTAPGEPEKRHIEFSLPQAMEYRPGDYLTILPLNPPESVARALSHFKLSGETQVAIKSKAPTTLPTDEPITLHALFSEYVELGQPITRRVLDDMIRYAPMDGPEREALDKTVSDAKIEIFEKRTSVLDLLERHPCLEVPLGQFIRLLPSMRVRQYSISSSPLWKSNHCTLTISVIRGPSLSGGNDDFVGVGSNYLASLRPGDAVALAVRPSAVKFHLPTDVTKPIVMFCAGSGLAPMRGFIQDRAEQLAAGRQVGKTLLFMGCRDPEKDFLYADSDLARWMESGAVDIRPAFSRHSDLSQGCKYVQDRLWKDREDIRALYKQDARFYTCGMSPMANGVRQKCIEIIAEARNYDLAKSEECFQKIAIERYSTDVFG</sequence>
<dbReference type="Pfam" id="PF00175">
    <property type="entry name" value="NAD_binding_1"/>
    <property type="match status" value="1"/>
</dbReference>
<comment type="cofactor">
    <cofactor evidence="1">
        <name>FMN</name>
        <dbReference type="ChEBI" id="CHEBI:58210"/>
    </cofactor>
</comment>
<reference evidence="18 19" key="1">
    <citation type="journal article" date="2016" name="Mol. Biol. Evol.">
        <title>Comparative Genomics of Early-Diverging Mushroom-Forming Fungi Provides Insights into the Origins of Lignocellulose Decay Capabilities.</title>
        <authorList>
            <person name="Nagy L.G."/>
            <person name="Riley R."/>
            <person name="Tritt A."/>
            <person name="Adam C."/>
            <person name="Daum C."/>
            <person name="Floudas D."/>
            <person name="Sun H."/>
            <person name="Yadav J.S."/>
            <person name="Pangilinan J."/>
            <person name="Larsson K.H."/>
            <person name="Matsuura K."/>
            <person name="Barry K."/>
            <person name="Labutti K."/>
            <person name="Kuo R."/>
            <person name="Ohm R.A."/>
            <person name="Bhattacharya S.S."/>
            <person name="Shirouzu T."/>
            <person name="Yoshinaga Y."/>
            <person name="Martin F.M."/>
            <person name="Grigoriev I.V."/>
            <person name="Hibbett D.S."/>
        </authorList>
    </citation>
    <scope>NUCLEOTIDE SEQUENCE [LARGE SCALE GENOMIC DNA]</scope>
    <source>
        <strain evidence="18 19">TUFC12733</strain>
    </source>
</reference>
<dbReference type="PANTHER" id="PTHR19384">
    <property type="entry name" value="NITRIC OXIDE SYNTHASE-RELATED"/>
    <property type="match status" value="1"/>
</dbReference>
<protein>
    <submittedName>
        <fullName evidence="18">Cytochrome P450</fullName>
    </submittedName>
</protein>
<evidence type="ECO:0000313" key="18">
    <source>
        <dbReference type="EMBL" id="KZO97714.1"/>
    </source>
</evidence>
<dbReference type="InterPro" id="IPR036396">
    <property type="entry name" value="Cyt_P450_sf"/>
</dbReference>
<dbReference type="InterPro" id="IPR008254">
    <property type="entry name" value="Flavodoxin/NO_synth"/>
</dbReference>
<dbReference type="Gene3D" id="1.10.630.10">
    <property type="entry name" value="Cytochrome P450"/>
    <property type="match status" value="1"/>
</dbReference>
<evidence type="ECO:0000256" key="14">
    <source>
        <dbReference type="ARBA" id="ARBA00023033"/>
    </source>
</evidence>
<dbReference type="PIRSF" id="PIRSF000209">
    <property type="entry name" value="Bifunctional_P450_P450R"/>
    <property type="match status" value="1"/>
</dbReference>
<keyword evidence="19" id="KW-1185">Reference proteome</keyword>
<dbReference type="OrthoDB" id="1470350at2759"/>
<dbReference type="GO" id="GO:0005829">
    <property type="term" value="C:cytosol"/>
    <property type="evidence" value="ECO:0007669"/>
    <property type="project" value="TreeGrafter"/>
</dbReference>
<organism evidence="18 19">
    <name type="scientific">Calocera viscosa (strain TUFC12733)</name>
    <dbReference type="NCBI Taxonomy" id="1330018"/>
    <lineage>
        <taxon>Eukaryota</taxon>
        <taxon>Fungi</taxon>
        <taxon>Dikarya</taxon>
        <taxon>Basidiomycota</taxon>
        <taxon>Agaricomycotina</taxon>
        <taxon>Dacrymycetes</taxon>
        <taxon>Dacrymycetales</taxon>
        <taxon>Dacrymycetaceae</taxon>
        <taxon>Calocera</taxon>
    </lineage>
</organism>
<keyword evidence="11" id="KW-0521">NADP</keyword>
<proteinExistence type="inferred from homology"/>
<evidence type="ECO:0000256" key="8">
    <source>
        <dbReference type="ARBA" id="ARBA00022643"/>
    </source>
</evidence>
<name>A0A167NHF9_CALVF</name>
<dbReference type="InterPro" id="IPR017938">
    <property type="entry name" value="Riboflavin_synthase-like_b-brl"/>
</dbReference>
<dbReference type="Gene3D" id="3.40.50.80">
    <property type="entry name" value="Nucleotide-binding domain of ferredoxin-NADP reductase (FNR) module"/>
    <property type="match status" value="1"/>
</dbReference>
<gene>
    <name evidence="18" type="ORF">CALVIDRAFT_562616</name>
</gene>
<dbReference type="Gene3D" id="1.20.990.10">
    <property type="entry name" value="NADPH-cytochrome p450 Reductase, Chain A, domain 3"/>
    <property type="match status" value="1"/>
</dbReference>
<evidence type="ECO:0000256" key="11">
    <source>
        <dbReference type="ARBA" id="ARBA00022857"/>
    </source>
</evidence>
<dbReference type="Pfam" id="PF00667">
    <property type="entry name" value="FAD_binding_1"/>
    <property type="match status" value="1"/>
</dbReference>
<dbReference type="InterPro" id="IPR023173">
    <property type="entry name" value="NADPH_Cyt_P450_Rdtase_alpha"/>
</dbReference>
<keyword evidence="9" id="KW-0479">Metal-binding</keyword>
<dbReference type="STRING" id="1330018.A0A167NHF9"/>
<evidence type="ECO:0000256" key="4">
    <source>
        <dbReference type="ARBA" id="ARBA00010018"/>
    </source>
</evidence>
<evidence type="ECO:0000256" key="12">
    <source>
        <dbReference type="ARBA" id="ARBA00023002"/>
    </source>
</evidence>
<dbReference type="GO" id="GO:0005506">
    <property type="term" value="F:iron ion binding"/>
    <property type="evidence" value="ECO:0007669"/>
    <property type="project" value="InterPro"/>
</dbReference>
<feature type="domain" description="FAD-binding FR-type" evidence="17">
    <location>
        <begin position="664"/>
        <end position="894"/>
    </location>
</feature>
<keyword evidence="8" id="KW-0288">FMN</keyword>
<dbReference type="SUPFAM" id="SSF52218">
    <property type="entry name" value="Flavoproteins"/>
    <property type="match status" value="1"/>
</dbReference>
<keyword evidence="12" id="KW-0560">Oxidoreductase</keyword>
<evidence type="ECO:0000256" key="13">
    <source>
        <dbReference type="ARBA" id="ARBA00023004"/>
    </source>
</evidence>
<evidence type="ECO:0000256" key="15">
    <source>
        <dbReference type="ARBA" id="ARBA00049342"/>
    </source>
</evidence>
<dbReference type="PROSITE" id="PS50902">
    <property type="entry name" value="FLAVODOXIN_LIKE"/>
    <property type="match status" value="1"/>
</dbReference>
<dbReference type="EMBL" id="KV417278">
    <property type="protein sequence ID" value="KZO97714.1"/>
    <property type="molecule type" value="Genomic_DNA"/>
</dbReference>
<dbReference type="Pfam" id="PF00067">
    <property type="entry name" value="p450"/>
    <property type="match status" value="1"/>
</dbReference>
<keyword evidence="6" id="KW-0349">Heme</keyword>
<dbReference type="InterPro" id="IPR039261">
    <property type="entry name" value="FNR_nucleotide-bd"/>
</dbReference>
<evidence type="ECO:0000256" key="5">
    <source>
        <dbReference type="ARBA" id="ARBA00022448"/>
    </source>
</evidence>
<dbReference type="GO" id="GO:0050660">
    <property type="term" value="F:flavin adenine dinucleotide binding"/>
    <property type="evidence" value="ECO:0007669"/>
    <property type="project" value="TreeGrafter"/>
</dbReference>
<keyword evidence="13" id="KW-0408">Iron</keyword>
<keyword evidence="5" id="KW-0813">Transport</keyword>
<dbReference type="InterPro" id="IPR001094">
    <property type="entry name" value="Flavdoxin-like"/>
</dbReference>
<evidence type="ECO:0000259" key="16">
    <source>
        <dbReference type="PROSITE" id="PS50902"/>
    </source>
</evidence>
<dbReference type="InterPro" id="IPR029039">
    <property type="entry name" value="Flavoprotein-like_sf"/>
</dbReference>
<dbReference type="InterPro" id="IPR001128">
    <property type="entry name" value="Cyt_P450"/>
</dbReference>
<evidence type="ECO:0000256" key="2">
    <source>
        <dbReference type="ARBA" id="ARBA00001971"/>
    </source>
</evidence>
<dbReference type="InterPro" id="IPR003097">
    <property type="entry name" value="CysJ-like_FAD-binding"/>
</dbReference>
<feature type="domain" description="Flavodoxin-like" evidence="16">
    <location>
        <begin position="480"/>
        <end position="624"/>
    </location>
</feature>
<dbReference type="SUPFAM" id="SSF63380">
    <property type="entry name" value="Riboflavin synthase domain-like"/>
    <property type="match status" value="1"/>
</dbReference>
<dbReference type="SUPFAM" id="SSF52343">
    <property type="entry name" value="Ferredoxin reductase-like, C-terminal NADP-linked domain"/>
    <property type="match status" value="1"/>
</dbReference>
<dbReference type="GO" id="GO:0003958">
    <property type="term" value="F:NADPH-hemoprotein reductase activity"/>
    <property type="evidence" value="ECO:0007669"/>
    <property type="project" value="UniProtKB-EC"/>
</dbReference>
<keyword evidence="14" id="KW-0503">Monooxygenase</keyword>
<evidence type="ECO:0000256" key="9">
    <source>
        <dbReference type="ARBA" id="ARBA00022723"/>
    </source>
</evidence>
<dbReference type="Gene3D" id="3.40.50.360">
    <property type="match status" value="1"/>
</dbReference>
<evidence type="ECO:0000256" key="6">
    <source>
        <dbReference type="ARBA" id="ARBA00022617"/>
    </source>
</evidence>
<keyword evidence="10" id="KW-0274">FAD</keyword>
<dbReference type="GO" id="GO:0020037">
    <property type="term" value="F:heme binding"/>
    <property type="evidence" value="ECO:0007669"/>
    <property type="project" value="InterPro"/>
</dbReference>
<dbReference type="PANTHER" id="PTHR19384:SF127">
    <property type="entry name" value="BIFUNCTIONAL CYTOCHROME P450_NADPH--P450 REDUCTASE"/>
    <property type="match status" value="1"/>
</dbReference>
<keyword evidence="7" id="KW-0285">Flavoprotein</keyword>
<dbReference type="PRINTS" id="PR00369">
    <property type="entry name" value="FLAVODOXIN"/>
</dbReference>
<dbReference type="PRINTS" id="PR00371">
    <property type="entry name" value="FPNCR"/>
</dbReference>
<dbReference type="PROSITE" id="PS51384">
    <property type="entry name" value="FAD_FR"/>
    <property type="match status" value="1"/>
</dbReference>
<evidence type="ECO:0000256" key="3">
    <source>
        <dbReference type="ARBA" id="ARBA00001974"/>
    </source>
</evidence>
<dbReference type="CDD" id="cd11068">
    <property type="entry name" value="CYP120A1"/>
    <property type="match status" value="1"/>
</dbReference>
<comment type="cofactor">
    <cofactor evidence="3">
        <name>FAD</name>
        <dbReference type="ChEBI" id="CHEBI:57692"/>
    </cofactor>
</comment>
<comment type="catalytic activity">
    <reaction evidence="15">
        <text>2 oxidized [cytochrome P450] + NADPH = 2 reduced [cytochrome P450] + NADP(+) + H(+)</text>
        <dbReference type="Rhea" id="RHEA:24040"/>
        <dbReference type="Rhea" id="RHEA-COMP:14627"/>
        <dbReference type="Rhea" id="RHEA-COMP:14628"/>
        <dbReference type="ChEBI" id="CHEBI:15378"/>
        <dbReference type="ChEBI" id="CHEBI:55376"/>
        <dbReference type="ChEBI" id="CHEBI:57783"/>
        <dbReference type="ChEBI" id="CHEBI:58349"/>
        <dbReference type="ChEBI" id="CHEBI:60344"/>
        <dbReference type="EC" id="1.6.2.4"/>
    </reaction>
</comment>
<dbReference type="GO" id="GO:0010181">
    <property type="term" value="F:FMN binding"/>
    <property type="evidence" value="ECO:0007669"/>
    <property type="project" value="InterPro"/>
</dbReference>
<evidence type="ECO:0000259" key="17">
    <source>
        <dbReference type="PROSITE" id="PS51384"/>
    </source>
</evidence>
<dbReference type="Proteomes" id="UP000076738">
    <property type="component" value="Unassembled WGS sequence"/>
</dbReference>
<dbReference type="Gene3D" id="2.40.30.10">
    <property type="entry name" value="Translation factors"/>
    <property type="match status" value="1"/>
</dbReference>
<dbReference type="InterPro" id="IPR001709">
    <property type="entry name" value="Flavoprot_Pyr_Nucl_cyt_Rdtase"/>
</dbReference>
<dbReference type="FunFam" id="1.10.630.10:FF:000040">
    <property type="entry name" value="Bifunctional cytochrome P450/NADPH--P450 reductase"/>
    <property type="match status" value="1"/>
</dbReference>
<dbReference type="AlphaFoldDB" id="A0A167NHF9"/>
<dbReference type="InterPro" id="IPR017927">
    <property type="entry name" value="FAD-bd_FR_type"/>
</dbReference>
<accession>A0A167NHF9</accession>
<comment type="similarity">
    <text evidence="4">In the N-terminal section; belongs to the cytochrome P450 family.</text>
</comment>
<dbReference type="InterPro" id="IPR023206">
    <property type="entry name" value="Bifunctional_P450_P450_red"/>
</dbReference>
<dbReference type="GO" id="GO:0070330">
    <property type="term" value="F:aromatase activity"/>
    <property type="evidence" value="ECO:0007669"/>
    <property type="project" value="InterPro"/>
</dbReference>
<dbReference type="Pfam" id="PF00258">
    <property type="entry name" value="Flavodoxin_1"/>
    <property type="match status" value="1"/>
</dbReference>